<organism evidence="1 2">
    <name type="scientific">Leptospira interrogans serovar Pyrogenes str. L0374</name>
    <dbReference type="NCBI Taxonomy" id="1049928"/>
    <lineage>
        <taxon>Bacteria</taxon>
        <taxon>Pseudomonadati</taxon>
        <taxon>Spirochaetota</taxon>
        <taxon>Spirochaetia</taxon>
        <taxon>Leptospirales</taxon>
        <taxon>Leptospiraceae</taxon>
        <taxon>Leptospira</taxon>
    </lineage>
</organism>
<name>M6KYK3_LEPIR</name>
<dbReference type="Proteomes" id="UP000012137">
    <property type="component" value="Unassembled WGS sequence"/>
</dbReference>
<comment type="caution">
    <text evidence="1">The sequence shown here is derived from an EMBL/GenBank/DDBJ whole genome shotgun (WGS) entry which is preliminary data.</text>
</comment>
<accession>M6KYK3</accession>
<dbReference type="EMBL" id="AHMZ02000009">
    <property type="protein sequence ID" value="EMN32882.1"/>
    <property type="molecule type" value="Genomic_DNA"/>
</dbReference>
<evidence type="ECO:0000313" key="2">
    <source>
        <dbReference type="Proteomes" id="UP000012137"/>
    </source>
</evidence>
<reference evidence="1 2" key="1">
    <citation type="submission" date="2013-01" db="EMBL/GenBank/DDBJ databases">
        <authorList>
            <person name="Harkins D.M."/>
            <person name="Durkin A.S."/>
            <person name="Brinkac L.M."/>
            <person name="Haft D.H."/>
            <person name="Selengut J.D."/>
            <person name="Sanka R."/>
            <person name="DePew J."/>
            <person name="Purushe J."/>
            <person name="Peacock S.J."/>
            <person name="Thaipadungpanit J."/>
            <person name="Wuthiekanun V.W."/>
            <person name="Day N.P."/>
            <person name="Vinetz J.M."/>
            <person name="Sutton G.G."/>
            <person name="Nierman W.C."/>
            <person name="Fouts D.E."/>
        </authorList>
    </citation>
    <scope>NUCLEOTIDE SEQUENCE [LARGE SCALE GENOMIC DNA]</scope>
    <source>
        <strain evidence="1 2">L0374</strain>
    </source>
</reference>
<gene>
    <name evidence="1" type="ORF">LEP1GSC083_0043</name>
</gene>
<dbReference type="AlphaFoldDB" id="M6KYK3"/>
<protein>
    <submittedName>
        <fullName evidence="1">Uncharacterized protein</fullName>
    </submittedName>
</protein>
<evidence type="ECO:0000313" key="1">
    <source>
        <dbReference type="EMBL" id="EMN32882.1"/>
    </source>
</evidence>
<sequence>MRFFSGESTPVILSFLVRDFFLFQKVGEVCELDVRSRGESRLSLDR</sequence>
<proteinExistence type="predicted"/>